<evidence type="ECO:0000256" key="1">
    <source>
        <dbReference type="SAM" id="MobiDB-lite"/>
    </source>
</evidence>
<keyword evidence="3" id="KW-1185">Reference proteome</keyword>
<evidence type="ECO:0000313" key="2">
    <source>
        <dbReference type="EMBL" id="GBL95278.1"/>
    </source>
</evidence>
<accession>A0A4Y2BT91</accession>
<proteinExistence type="predicted"/>
<name>A0A4Y2BT91_ARAVE</name>
<feature type="region of interest" description="Disordered" evidence="1">
    <location>
        <begin position="74"/>
        <end position="129"/>
    </location>
</feature>
<dbReference type="Proteomes" id="UP000499080">
    <property type="component" value="Unassembled WGS sequence"/>
</dbReference>
<organism evidence="2 3">
    <name type="scientific">Araneus ventricosus</name>
    <name type="common">Orbweaver spider</name>
    <name type="synonym">Epeira ventricosa</name>
    <dbReference type="NCBI Taxonomy" id="182803"/>
    <lineage>
        <taxon>Eukaryota</taxon>
        <taxon>Metazoa</taxon>
        <taxon>Ecdysozoa</taxon>
        <taxon>Arthropoda</taxon>
        <taxon>Chelicerata</taxon>
        <taxon>Arachnida</taxon>
        <taxon>Araneae</taxon>
        <taxon>Araneomorphae</taxon>
        <taxon>Entelegynae</taxon>
        <taxon>Araneoidea</taxon>
        <taxon>Araneidae</taxon>
        <taxon>Araneus</taxon>
    </lineage>
</organism>
<evidence type="ECO:0000313" key="3">
    <source>
        <dbReference type="Proteomes" id="UP000499080"/>
    </source>
</evidence>
<comment type="caution">
    <text evidence="2">The sequence shown here is derived from an EMBL/GenBank/DDBJ whole genome shotgun (WGS) entry which is preliminary data.</text>
</comment>
<protein>
    <submittedName>
        <fullName evidence="2">Uncharacterized protein</fullName>
    </submittedName>
</protein>
<reference evidence="2 3" key="1">
    <citation type="journal article" date="2019" name="Sci. Rep.">
        <title>Orb-weaving spider Araneus ventricosus genome elucidates the spidroin gene catalogue.</title>
        <authorList>
            <person name="Kono N."/>
            <person name="Nakamura H."/>
            <person name="Ohtoshi R."/>
            <person name="Moran D.A.P."/>
            <person name="Shinohara A."/>
            <person name="Yoshida Y."/>
            <person name="Fujiwara M."/>
            <person name="Mori M."/>
            <person name="Tomita M."/>
            <person name="Arakawa K."/>
        </authorList>
    </citation>
    <scope>NUCLEOTIDE SEQUENCE [LARGE SCALE GENOMIC DNA]</scope>
</reference>
<sequence>MVLANRGCHTCPYNESLTHGLGPIHGGSSVESGCPEPSRPVAEILPPRPPVIHGNILQNGALNLQHCGLIADILPPGHSDTTTPAKHRGRCYRKSADDRAASVELSSEEASPGDGKISEGVPRGGPSAS</sequence>
<dbReference type="AlphaFoldDB" id="A0A4Y2BT91"/>
<gene>
    <name evidence="2" type="ORF">AVEN_37732_1</name>
</gene>
<dbReference type="EMBL" id="BGPR01000110">
    <property type="protein sequence ID" value="GBL95278.1"/>
    <property type="molecule type" value="Genomic_DNA"/>
</dbReference>